<dbReference type="EMBL" id="KE125104">
    <property type="protein sequence ID" value="EPB71543.1"/>
    <property type="molecule type" value="Genomic_DNA"/>
</dbReference>
<dbReference type="Pfam" id="PF00635">
    <property type="entry name" value="Motile_Sperm"/>
    <property type="match status" value="1"/>
</dbReference>
<evidence type="ECO:0000313" key="4">
    <source>
        <dbReference type="EMBL" id="EPB71543.1"/>
    </source>
</evidence>
<feature type="compositionally biased region" description="Basic residues" evidence="2">
    <location>
        <begin position="240"/>
        <end position="252"/>
    </location>
</feature>
<evidence type="ECO:0000259" key="3">
    <source>
        <dbReference type="PROSITE" id="PS50202"/>
    </source>
</evidence>
<reference evidence="4 5" key="1">
    <citation type="submission" date="2013-05" db="EMBL/GenBank/DDBJ databases">
        <title>Draft genome of the parasitic nematode Anyclostoma ceylanicum.</title>
        <authorList>
            <person name="Mitreva M."/>
        </authorList>
    </citation>
    <scope>NUCLEOTIDE SEQUENCE [LARGE SCALE GENOMIC DNA]</scope>
</reference>
<organism evidence="4 5">
    <name type="scientific">Ancylostoma ceylanicum</name>
    <dbReference type="NCBI Taxonomy" id="53326"/>
    <lineage>
        <taxon>Eukaryota</taxon>
        <taxon>Metazoa</taxon>
        <taxon>Ecdysozoa</taxon>
        <taxon>Nematoda</taxon>
        <taxon>Chromadorea</taxon>
        <taxon>Rhabditida</taxon>
        <taxon>Rhabditina</taxon>
        <taxon>Rhabditomorpha</taxon>
        <taxon>Strongyloidea</taxon>
        <taxon>Ancylostomatidae</taxon>
        <taxon>Ancylostomatinae</taxon>
        <taxon>Ancylostoma</taxon>
    </lineage>
</organism>
<gene>
    <name evidence="4" type="ORF">ANCCEY_09365</name>
</gene>
<evidence type="ECO:0000313" key="5">
    <source>
        <dbReference type="Proteomes" id="UP000054495"/>
    </source>
</evidence>
<sequence length="434" mass="49395">MLTMWIKINLPYNSNDAHIWTHNDPDLELIEPRILVSINRNYLVYGRKLGRPSMNHQVTIVNHGEHPVAFKVMTTDNYAYFVNQVFGIIPGRHLHAIPHVRAPNQFTLQVNRRPYNCFCDEQQPSHWNTPRKDKLFILLTSVFSFNIPPASLFTHEGSYEKLRICLEYTGMPTDPIKDVSLIFKRFPGWCTWKVEKRKERSWELLGKHRDEAKCMIINKPCRLPLVFEEIPEPPQVEPSKKKKASKREKRKAKIVEPRAQSPFPAPDVVAESFPPSERRGKFTGKLGKGSIRDRSSTMSLRARVQQEQASKVSMLTKLAEDAKVAEVVKNAGGGETYMKSAMTQMSKLDQPELQSPKKPTSERQKIGISTIKDLKALISLRPQILQSKRNPPTKAGEDVKARRMNLTQNKEGEGNANSTATQVSNIGNTKNVPV</sequence>
<dbReference type="Proteomes" id="UP000054495">
    <property type="component" value="Unassembled WGS sequence"/>
</dbReference>
<dbReference type="Gene3D" id="2.60.40.10">
    <property type="entry name" value="Immunoglobulins"/>
    <property type="match status" value="1"/>
</dbReference>
<comment type="function">
    <text evidence="1">Central component in molecular interactions underlying sperm crawling. Forms an extensive filament system that extends from sperm villipoda, along the leading edge of the pseudopod.</text>
</comment>
<dbReference type="PROSITE" id="PS50202">
    <property type="entry name" value="MSP"/>
    <property type="match status" value="1"/>
</dbReference>
<dbReference type="PANTHER" id="PTHR22947:SF18">
    <property type="entry name" value="MAJOR SPERM PROTEIN"/>
    <property type="match status" value="1"/>
</dbReference>
<keyword evidence="5" id="KW-1185">Reference proteome</keyword>
<name>A0A0D6LK55_9BILA</name>
<feature type="domain" description="MSP" evidence="3">
    <location>
        <begin position="27"/>
        <end position="169"/>
    </location>
</feature>
<dbReference type="InterPro" id="IPR051774">
    <property type="entry name" value="Sperm-specific_class_P"/>
</dbReference>
<keyword evidence="1" id="KW-0206">Cytoskeleton</keyword>
<dbReference type="InterPro" id="IPR000535">
    <property type="entry name" value="MSP_dom"/>
</dbReference>
<feature type="region of interest" description="Disordered" evidence="2">
    <location>
        <begin position="407"/>
        <end position="434"/>
    </location>
</feature>
<dbReference type="AlphaFoldDB" id="A0A0D6LK55"/>
<evidence type="ECO:0000256" key="1">
    <source>
        <dbReference type="RuleBase" id="RU003425"/>
    </source>
</evidence>
<accession>A0A0D6LK55</accession>
<proteinExistence type="predicted"/>
<dbReference type="SUPFAM" id="SSF49354">
    <property type="entry name" value="PapD-like"/>
    <property type="match status" value="1"/>
</dbReference>
<keyword evidence="1" id="KW-0963">Cytoplasm</keyword>
<dbReference type="InterPro" id="IPR013783">
    <property type="entry name" value="Ig-like_fold"/>
</dbReference>
<evidence type="ECO:0000256" key="2">
    <source>
        <dbReference type="SAM" id="MobiDB-lite"/>
    </source>
</evidence>
<dbReference type="InterPro" id="IPR008962">
    <property type="entry name" value="PapD-like_sf"/>
</dbReference>
<dbReference type="PANTHER" id="PTHR22947">
    <property type="entry name" value="MAJOR SPERM PROTEIN"/>
    <property type="match status" value="1"/>
</dbReference>
<feature type="region of interest" description="Disordered" evidence="2">
    <location>
        <begin position="347"/>
        <end position="366"/>
    </location>
</feature>
<protein>
    <recommendedName>
        <fullName evidence="1">Major sperm protein</fullName>
    </recommendedName>
</protein>
<feature type="region of interest" description="Disordered" evidence="2">
    <location>
        <begin position="234"/>
        <end position="298"/>
    </location>
</feature>